<dbReference type="PANTHER" id="PTHR31157:SF1">
    <property type="entry name" value="SCP DOMAIN-CONTAINING PROTEIN"/>
    <property type="match status" value="1"/>
</dbReference>
<dbReference type="CDD" id="cd05379">
    <property type="entry name" value="CAP_bacterial"/>
    <property type="match status" value="1"/>
</dbReference>
<protein>
    <submittedName>
        <fullName evidence="2">Serine protease</fullName>
    </submittedName>
</protein>
<accession>A0A5D8QDN1</accession>
<dbReference type="InterPro" id="IPR014044">
    <property type="entry name" value="CAP_dom"/>
</dbReference>
<keyword evidence="3" id="KW-1185">Reference proteome</keyword>
<sequence>MKGKFLATTLCITGLAIIVLPTSHSDASWATQYLKNNGYGAIPQSKSFDAYQPLKDFVSTTTNVCYSYYYRQYRNTKLASEPTPITVPADSETKDNEDVNGVNYNISQDEEYMLQLINSEREKLGIEKLTMDASLAKLARIKSEDMAQNNYFNHQSPTYGSLSEMLNSNGISYQMAAENIAKNSSVYKAHMSLMASEGHKANILNPSYNKVGIGIVKDGSTYIFTQIFIKD</sequence>
<reference evidence="2 3" key="1">
    <citation type="submission" date="2019-08" db="EMBL/GenBank/DDBJ databases">
        <title>Calorimonas adulescens gen. nov., sp. nov., an anaerobic thermophilic bacterium from Sakhalin hot spring.</title>
        <authorList>
            <person name="Khomyakova M.A."/>
            <person name="Merkel A.Y."/>
            <person name="Novikov A."/>
            <person name="Bonch-Osmolovskaya E.A."/>
            <person name="Slobodkin A.I."/>
        </authorList>
    </citation>
    <scope>NUCLEOTIDE SEQUENCE [LARGE SCALE GENOMIC DNA]</scope>
    <source>
        <strain evidence="2 3">A05MB</strain>
    </source>
</reference>
<gene>
    <name evidence="2" type="ORF">FWJ32_05820</name>
</gene>
<dbReference type="RefSeq" id="WP_149545030.1">
    <property type="nucleotide sequence ID" value="NZ_VTPS01000007.1"/>
</dbReference>
<dbReference type="GO" id="GO:0008233">
    <property type="term" value="F:peptidase activity"/>
    <property type="evidence" value="ECO:0007669"/>
    <property type="project" value="UniProtKB-KW"/>
</dbReference>
<evidence type="ECO:0000259" key="1">
    <source>
        <dbReference type="Pfam" id="PF00188"/>
    </source>
</evidence>
<dbReference type="SUPFAM" id="SSF55797">
    <property type="entry name" value="PR-1-like"/>
    <property type="match status" value="1"/>
</dbReference>
<dbReference type="Pfam" id="PF00188">
    <property type="entry name" value="CAP"/>
    <property type="match status" value="1"/>
</dbReference>
<dbReference type="EMBL" id="VTPS01000007">
    <property type="protein sequence ID" value="TZE82269.1"/>
    <property type="molecule type" value="Genomic_DNA"/>
</dbReference>
<comment type="caution">
    <text evidence="2">The sequence shown here is derived from an EMBL/GenBank/DDBJ whole genome shotgun (WGS) entry which is preliminary data.</text>
</comment>
<evidence type="ECO:0000313" key="2">
    <source>
        <dbReference type="EMBL" id="TZE82269.1"/>
    </source>
</evidence>
<organism evidence="2 3">
    <name type="scientific">Calorimonas adulescens</name>
    <dbReference type="NCBI Taxonomy" id="2606906"/>
    <lineage>
        <taxon>Bacteria</taxon>
        <taxon>Bacillati</taxon>
        <taxon>Bacillota</taxon>
        <taxon>Clostridia</taxon>
        <taxon>Thermoanaerobacterales</taxon>
        <taxon>Thermoanaerobacteraceae</taxon>
        <taxon>Calorimonas</taxon>
    </lineage>
</organism>
<proteinExistence type="predicted"/>
<dbReference type="GO" id="GO:0006508">
    <property type="term" value="P:proteolysis"/>
    <property type="evidence" value="ECO:0007669"/>
    <property type="project" value="UniProtKB-KW"/>
</dbReference>
<feature type="domain" description="SCP" evidence="1">
    <location>
        <begin position="114"/>
        <end position="228"/>
    </location>
</feature>
<dbReference type="Proteomes" id="UP000322976">
    <property type="component" value="Unassembled WGS sequence"/>
</dbReference>
<evidence type="ECO:0000313" key="3">
    <source>
        <dbReference type="Proteomes" id="UP000322976"/>
    </source>
</evidence>
<dbReference type="Gene3D" id="3.40.33.10">
    <property type="entry name" value="CAP"/>
    <property type="match status" value="1"/>
</dbReference>
<name>A0A5D8QDN1_9THEO</name>
<dbReference type="AlphaFoldDB" id="A0A5D8QDN1"/>
<dbReference type="PANTHER" id="PTHR31157">
    <property type="entry name" value="SCP DOMAIN-CONTAINING PROTEIN"/>
    <property type="match status" value="1"/>
</dbReference>
<keyword evidence="2" id="KW-0645">Protease</keyword>
<keyword evidence="2" id="KW-0378">Hydrolase</keyword>
<dbReference type="InterPro" id="IPR035940">
    <property type="entry name" value="CAP_sf"/>
</dbReference>